<gene>
    <name evidence="1" type="ORF">Mucpa_0490</name>
</gene>
<dbReference type="RefSeq" id="WP_008504235.1">
    <property type="nucleotide sequence ID" value="NZ_CM001403.1"/>
</dbReference>
<accession>H1Y1M5</accession>
<keyword evidence="2" id="KW-1185">Reference proteome</keyword>
<dbReference type="HOGENOM" id="CLU_1480526_0_0_10"/>
<dbReference type="NCBIfam" id="NF041200">
    <property type="entry name" value="mob_BfmA_Nterm"/>
    <property type="match status" value="1"/>
</dbReference>
<dbReference type="Proteomes" id="UP000002774">
    <property type="component" value="Chromosome"/>
</dbReference>
<protein>
    <submittedName>
        <fullName evidence="1">Uncharacterized protein</fullName>
    </submittedName>
</protein>
<reference evidence="1" key="1">
    <citation type="submission" date="2011-09" db="EMBL/GenBank/DDBJ databases">
        <title>The permanent draft genome of Mucilaginibacter paludis DSM 18603.</title>
        <authorList>
            <consortium name="US DOE Joint Genome Institute (JGI-PGF)"/>
            <person name="Lucas S."/>
            <person name="Han J."/>
            <person name="Lapidus A."/>
            <person name="Bruce D."/>
            <person name="Goodwin L."/>
            <person name="Pitluck S."/>
            <person name="Peters L."/>
            <person name="Kyrpides N."/>
            <person name="Mavromatis K."/>
            <person name="Ivanova N."/>
            <person name="Mikhailova N."/>
            <person name="Held B."/>
            <person name="Detter J.C."/>
            <person name="Tapia R."/>
            <person name="Han C."/>
            <person name="Land M."/>
            <person name="Hauser L."/>
            <person name="Markowitz V."/>
            <person name="Cheng J.-F."/>
            <person name="Hugenholtz P."/>
            <person name="Woyke T."/>
            <person name="Wu D."/>
            <person name="Tindall B."/>
            <person name="Brambilla E."/>
            <person name="Klenk H.-P."/>
            <person name="Eisen J.A."/>
        </authorList>
    </citation>
    <scope>NUCLEOTIDE SEQUENCE [LARGE SCALE GENOMIC DNA]</scope>
    <source>
        <strain evidence="1">DSM 18603</strain>
    </source>
</reference>
<name>H1Y1M5_9SPHI</name>
<dbReference type="STRING" id="714943.Mucpa_0490"/>
<evidence type="ECO:0000313" key="1">
    <source>
        <dbReference type="EMBL" id="EHQ24684.1"/>
    </source>
</evidence>
<evidence type="ECO:0000313" key="2">
    <source>
        <dbReference type="Proteomes" id="UP000002774"/>
    </source>
</evidence>
<sequence>MPTKDNYNKTLRFSAETDEKLGKVANSFGLSKFQFFNQMVEYFYRTKKDPTDINDEVLKKTLAKNHDTYIRFIRAQEEKILIPVKVELDRMVASQIKIIDSFNSQVLKANREILSGQQVQAQQGEKLMQILKEVTDTKESLKQKFIYILNFYYKATLNVSTREKETLLQEAIGHITKL</sequence>
<dbReference type="AlphaFoldDB" id="H1Y1M5"/>
<dbReference type="OrthoDB" id="944975at2"/>
<proteinExistence type="predicted"/>
<organism evidence="1 2">
    <name type="scientific">Mucilaginibacter paludis DSM 18603</name>
    <dbReference type="NCBI Taxonomy" id="714943"/>
    <lineage>
        <taxon>Bacteria</taxon>
        <taxon>Pseudomonadati</taxon>
        <taxon>Bacteroidota</taxon>
        <taxon>Sphingobacteriia</taxon>
        <taxon>Sphingobacteriales</taxon>
        <taxon>Sphingobacteriaceae</taxon>
        <taxon>Mucilaginibacter</taxon>
    </lineage>
</organism>
<dbReference type="EMBL" id="CM001403">
    <property type="protein sequence ID" value="EHQ24684.1"/>
    <property type="molecule type" value="Genomic_DNA"/>
</dbReference>
<dbReference type="InterPro" id="IPR048012">
    <property type="entry name" value="BfmA-like_N"/>
</dbReference>